<evidence type="ECO:0000256" key="2">
    <source>
        <dbReference type="ARBA" id="ARBA00022553"/>
    </source>
</evidence>
<evidence type="ECO:0000313" key="9">
    <source>
        <dbReference type="EMBL" id="EQC40083.1"/>
    </source>
</evidence>
<dbReference type="RefSeq" id="XP_008606557.1">
    <property type="nucleotide sequence ID" value="XM_008608335.1"/>
</dbReference>
<dbReference type="InterPro" id="IPR007309">
    <property type="entry name" value="TFIIIC_Bblock-bd"/>
</dbReference>
<evidence type="ECO:0000256" key="4">
    <source>
        <dbReference type="ARBA" id="ARBA00023163"/>
    </source>
</evidence>
<dbReference type="PANTHER" id="PTHR15180:SF1">
    <property type="entry name" value="GENERAL TRANSCRIPTION FACTOR 3C POLYPEPTIDE 1"/>
    <property type="match status" value="1"/>
</dbReference>
<evidence type="ECO:0000256" key="6">
    <source>
        <dbReference type="SAM" id="MobiDB-lite"/>
    </source>
</evidence>
<dbReference type="GO" id="GO:0003677">
    <property type="term" value="F:DNA binding"/>
    <property type="evidence" value="ECO:0007669"/>
    <property type="project" value="UniProtKB-KW"/>
</dbReference>
<evidence type="ECO:0000259" key="7">
    <source>
        <dbReference type="Pfam" id="PF04182"/>
    </source>
</evidence>
<proteinExistence type="predicted"/>
<dbReference type="GeneID" id="19943465"/>
<keyword evidence="10" id="KW-1185">Reference proteome</keyword>
<dbReference type="Proteomes" id="UP000030762">
    <property type="component" value="Unassembled WGS sequence"/>
</dbReference>
<dbReference type="Pfam" id="PF04182">
    <property type="entry name" value="B-block_TFIIIC"/>
    <property type="match status" value="1"/>
</dbReference>
<accession>T0S4T8</accession>
<feature type="compositionally biased region" description="Basic residues" evidence="6">
    <location>
        <begin position="90"/>
        <end position="108"/>
    </location>
</feature>
<dbReference type="InterPro" id="IPR044210">
    <property type="entry name" value="Tfc3-like"/>
</dbReference>
<dbReference type="OMA" id="WDIVECI"/>
<dbReference type="OrthoDB" id="68020at2759"/>
<feature type="domain" description="GTF3C1 extended winged-helix" evidence="8">
    <location>
        <begin position="501"/>
        <end position="606"/>
    </location>
</feature>
<evidence type="ECO:0000256" key="5">
    <source>
        <dbReference type="ARBA" id="ARBA00023242"/>
    </source>
</evidence>
<dbReference type="STRING" id="1156394.T0S4T8"/>
<dbReference type="InterPro" id="IPR056467">
    <property type="entry name" value="eWH_GTF3C1"/>
</dbReference>
<dbReference type="PANTHER" id="PTHR15180">
    <property type="entry name" value="GENERAL TRANSCRIPTION FACTOR 3C POLYPEPTIDE 1"/>
    <property type="match status" value="1"/>
</dbReference>
<organism evidence="9 10">
    <name type="scientific">Saprolegnia diclina (strain VS20)</name>
    <dbReference type="NCBI Taxonomy" id="1156394"/>
    <lineage>
        <taxon>Eukaryota</taxon>
        <taxon>Sar</taxon>
        <taxon>Stramenopiles</taxon>
        <taxon>Oomycota</taxon>
        <taxon>Saprolegniomycetes</taxon>
        <taxon>Saprolegniales</taxon>
        <taxon>Saprolegniaceae</taxon>
        <taxon>Saprolegnia</taxon>
    </lineage>
</organism>
<keyword evidence="5" id="KW-0539">Nucleus</keyword>
<evidence type="ECO:0000313" key="10">
    <source>
        <dbReference type="Proteomes" id="UP000030762"/>
    </source>
</evidence>
<gene>
    <name evidence="9" type="ORF">SDRG_02738</name>
</gene>
<dbReference type="GO" id="GO:0042791">
    <property type="term" value="P:5S class rRNA transcription by RNA polymerase III"/>
    <property type="evidence" value="ECO:0007669"/>
    <property type="project" value="TreeGrafter"/>
</dbReference>
<evidence type="ECO:0000259" key="8">
    <source>
        <dbReference type="Pfam" id="PF24101"/>
    </source>
</evidence>
<comment type="subcellular location">
    <subcellularLocation>
        <location evidence="1">Nucleus</location>
    </subcellularLocation>
</comment>
<dbReference type="InParanoid" id="T0S4T8"/>
<dbReference type="EMBL" id="JH767137">
    <property type="protein sequence ID" value="EQC40083.1"/>
    <property type="molecule type" value="Genomic_DNA"/>
</dbReference>
<dbReference type="VEuPathDB" id="FungiDB:SDRG_02738"/>
<evidence type="ECO:0000256" key="3">
    <source>
        <dbReference type="ARBA" id="ARBA00023125"/>
    </source>
</evidence>
<reference evidence="9 10" key="1">
    <citation type="submission" date="2012-04" db="EMBL/GenBank/DDBJ databases">
        <title>The Genome Sequence of Saprolegnia declina VS20.</title>
        <authorList>
            <consortium name="The Broad Institute Genome Sequencing Platform"/>
            <person name="Russ C."/>
            <person name="Nusbaum C."/>
            <person name="Tyler B."/>
            <person name="van West P."/>
            <person name="Dieguez-Uribeondo J."/>
            <person name="de Bruijn I."/>
            <person name="Tripathy S."/>
            <person name="Jiang R."/>
            <person name="Young S.K."/>
            <person name="Zeng Q."/>
            <person name="Gargeya S."/>
            <person name="Fitzgerald M."/>
            <person name="Haas B."/>
            <person name="Abouelleil A."/>
            <person name="Alvarado L."/>
            <person name="Arachchi H.M."/>
            <person name="Berlin A."/>
            <person name="Chapman S.B."/>
            <person name="Goldberg J."/>
            <person name="Griggs A."/>
            <person name="Gujja S."/>
            <person name="Hansen M."/>
            <person name="Howarth C."/>
            <person name="Imamovic A."/>
            <person name="Larimer J."/>
            <person name="McCowen C."/>
            <person name="Montmayeur A."/>
            <person name="Murphy C."/>
            <person name="Neiman D."/>
            <person name="Pearson M."/>
            <person name="Priest M."/>
            <person name="Roberts A."/>
            <person name="Saif S."/>
            <person name="Shea T."/>
            <person name="Sisk P."/>
            <person name="Sykes S."/>
            <person name="Wortman J."/>
            <person name="Nusbaum C."/>
            <person name="Birren B."/>
        </authorList>
    </citation>
    <scope>NUCLEOTIDE SEQUENCE [LARGE SCALE GENOMIC DNA]</scope>
    <source>
        <strain evidence="9 10">VS20</strain>
    </source>
</reference>
<feature type="compositionally biased region" description="Pro residues" evidence="6">
    <location>
        <begin position="139"/>
        <end position="148"/>
    </location>
</feature>
<dbReference type="Pfam" id="PF24101">
    <property type="entry name" value="WHD_GTF3C1"/>
    <property type="match status" value="1"/>
</dbReference>
<feature type="region of interest" description="Disordered" evidence="6">
    <location>
        <begin position="90"/>
        <end position="152"/>
    </location>
</feature>
<dbReference type="GO" id="GO:0005634">
    <property type="term" value="C:nucleus"/>
    <property type="evidence" value="ECO:0007669"/>
    <property type="project" value="UniProtKB-SubCell"/>
</dbReference>
<dbReference type="GO" id="GO:0006384">
    <property type="term" value="P:transcription initiation at RNA polymerase III promoter"/>
    <property type="evidence" value="ECO:0007669"/>
    <property type="project" value="InterPro"/>
</dbReference>
<dbReference type="GO" id="GO:0000127">
    <property type="term" value="C:transcription factor TFIIIC complex"/>
    <property type="evidence" value="ECO:0007669"/>
    <property type="project" value="InterPro"/>
</dbReference>
<protein>
    <submittedName>
        <fullName evidence="9">Uncharacterized protein</fullName>
    </submittedName>
</protein>
<name>T0S4T8_SAPDV</name>
<keyword evidence="3" id="KW-0238">DNA-binding</keyword>
<keyword evidence="2" id="KW-0597">Phosphoprotein</keyword>
<keyword evidence="4" id="KW-0804">Transcription</keyword>
<sequence>MGRTEAPREARWSVLRLMPTLYESIALGGRNGVSIRELFDMYEPTKDPAVRDACWSILRQGAYEQQPIRFYRIEPASRVPIKHEVVVPSLKRKVPPKPKAKPAKKRRKTSDSDDSASEYSGGASDIEVASVPFKAPPNRRVPPPPVRQPMPYETQPDVDVRGLAFIDAYVDVSLVAIANEDLRLKVLGISYAESDFNPVYIDILERVAHTREKGLAITDLAGSLAQSDVKRAHHLIDGLIARKLVVKRIILLESKRFNMIHLTRYAALFRPSMVAPGATFEDELYNKGSMVTRMLQSLRAHKESTAVFADIAKRFNWSKRLQETIRNYIVQEMLRDATYPVQVFMATCRSGQRSSGRKLWCVKVYEPPVGALTDVPAFRLSHPPRCELGPLEHIYSLIAATPEGLTIPQVRDRCGMSDKVCYKKVQSLLLSYSLETEKLLVGRSTSYRFRVPSTHVERKPSALMAAPTTAAKTPPVDMNRPSLRSVLASSGKQPVANVIDVRTEFALAVVTEKQIVSLATFRRMLVLREHDNVTTKTSKGFVDHRTITKIFQGLVKKKAVVFLDVLVPSSDPRHRRKVRCVALTSAVAAPGQPAIRHFIETFAHEDVSDLGMLHNDDSMRIVVRDPLAAHKTPMTKTIVYNKSAHLSTQRLTVVLGQQNRRLGMAFGLACRTKLLHVAICEILMSLGLWDTTTPSPITFSLLQVMSRIPLSDFVHIFGSCERMTTAEETELTRVLRSDAPSWHDLSESVLSKITKNKWRRIRRLMDHLRDLRVVVQEAVTARASVVPAVFDDVDDMVLQASEDTITGGRFVLHRANMDVPVVHEAKRRDRVVLLDDTSFLRPVTFFKFKRVDENHELRVRHTFNSVADVNAFWDIVECISIERTRFELVGENGFASPCFVSPAMFVSANASYVRHAWIDRVAPKKLPVKRLKPIAPRQRRDERYSNHVASYVPKNVHRKRPVKVSAEPIRMKLKYPLMEATEEKALLLYFDELPSTWQIPVPVELRLPNEPKAVFRNPRLGRTKINYKAMCTKVGHARPMDLKRRLQSLMTNPVHKKRKRDMEAEMLSAKNPSGLFLEEMTVHQSPRLYACFVRAVQMMLEPNEVYNAKVADALFARWSTTELQMVWRYLWFSHMFVKATQKDLGHRRGFSLAPSTFDFLRLAPTLHPMPMCLEAADAAASLNGLDDVEADVPANTGAGHLAVLLSGAVTGAISLLPTFEADVQDVEPPRKKGHAKYSDGFVGHLVRFTKGQSPDLFDDKWSVTSKSRSEHDVSDIVYGLEDDEMDMVDDDDNMFDELDEAWECHCDVSHASLDACATLFETKLLRLLIEAGPLGVASSKLFKQYRPRYSTSQVVSRLASLVAATKVLEAHTFAELRYVAASEAALWQLRPYAVHDGAVRFDESQLPTTSRPWLQLDGSVNTTCLLVLKREAAMLAWRYPGLSEAELQRQFRGLLGLQDTRCLAFMLLDDGVLSCRATKIRTASLFSSNLPPAPVRGEYHMDRSEYVLRFFPTVSLVENLGSTMDDLFHN</sequence>
<evidence type="ECO:0000256" key="1">
    <source>
        <dbReference type="ARBA" id="ARBA00004123"/>
    </source>
</evidence>
<dbReference type="eggNOG" id="ENOG502QVWQ">
    <property type="taxonomic scope" value="Eukaryota"/>
</dbReference>
<feature type="domain" description="B-block binding subunit of TFIIIC" evidence="7">
    <location>
        <begin position="201"/>
        <end position="266"/>
    </location>
</feature>